<evidence type="ECO:0000313" key="2">
    <source>
        <dbReference type="EMBL" id="KPV71591.1"/>
    </source>
</evidence>
<dbReference type="AlphaFoldDB" id="A0A0P9F7E1"/>
<proteinExistence type="predicted"/>
<keyword evidence="3" id="KW-1185">Reference proteome</keyword>
<feature type="compositionally biased region" description="Low complexity" evidence="1">
    <location>
        <begin position="52"/>
        <end position="92"/>
    </location>
</feature>
<reference evidence="2 3" key="1">
    <citation type="journal article" date="2015" name="Front. Microbiol.">
        <title>Genome sequence of the plant growth promoting endophytic yeast Rhodotorula graminis WP1.</title>
        <authorList>
            <person name="Firrincieli A."/>
            <person name="Otillar R."/>
            <person name="Salamov A."/>
            <person name="Schmutz J."/>
            <person name="Khan Z."/>
            <person name="Redman R.S."/>
            <person name="Fleck N.D."/>
            <person name="Lindquist E."/>
            <person name="Grigoriev I.V."/>
            <person name="Doty S.L."/>
        </authorList>
    </citation>
    <scope>NUCLEOTIDE SEQUENCE [LARGE SCALE GENOMIC DNA]</scope>
    <source>
        <strain evidence="2 3">WP1</strain>
    </source>
</reference>
<feature type="region of interest" description="Disordered" evidence="1">
    <location>
        <begin position="1"/>
        <end position="99"/>
    </location>
</feature>
<accession>A0A0P9F7E1</accession>
<feature type="non-terminal residue" evidence="2">
    <location>
        <position position="1"/>
    </location>
</feature>
<dbReference type="EMBL" id="KQ474093">
    <property type="protein sequence ID" value="KPV71591.1"/>
    <property type="molecule type" value="Genomic_DNA"/>
</dbReference>
<evidence type="ECO:0000313" key="3">
    <source>
        <dbReference type="Proteomes" id="UP000053890"/>
    </source>
</evidence>
<protein>
    <submittedName>
        <fullName evidence="2">Uncharacterized protein</fullName>
    </submittedName>
</protein>
<dbReference type="RefSeq" id="XP_018267640.1">
    <property type="nucleotide sequence ID" value="XM_018419169.1"/>
</dbReference>
<name>A0A0P9F7E1_RHOGW</name>
<dbReference type="GeneID" id="28979615"/>
<gene>
    <name evidence="2" type="ORF">RHOBADRAFT_67071</name>
</gene>
<sequence>RHRLDHLPPPLPGGGYLDGPSSRACASTRCLPSQRGPGQAIPSAAAAERCRTPSGPSSASSSPPSRRRTSPLARAFAACRPPARRPWASRPARGCRSATPVQLGKVKELTSSSSAPFRVSAWGTATTRPFRPRFPPFFFLSTRHTFLYYPHLSSPSTPSSTFLPLGSG</sequence>
<organism evidence="2 3">
    <name type="scientific">Rhodotorula graminis (strain WP1)</name>
    <dbReference type="NCBI Taxonomy" id="578459"/>
    <lineage>
        <taxon>Eukaryota</taxon>
        <taxon>Fungi</taxon>
        <taxon>Dikarya</taxon>
        <taxon>Basidiomycota</taxon>
        <taxon>Pucciniomycotina</taxon>
        <taxon>Microbotryomycetes</taxon>
        <taxon>Sporidiobolales</taxon>
        <taxon>Sporidiobolaceae</taxon>
        <taxon>Rhodotorula</taxon>
    </lineage>
</organism>
<dbReference type="Proteomes" id="UP000053890">
    <property type="component" value="Unassembled WGS sequence"/>
</dbReference>
<evidence type="ECO:0000256" key="1">
    <source>
        <dbReference type="SAM" id="MobiDB-lite"/>
    </source>
</evidence>